<proteinExistence type="predicted"/>
<dbReference type="EMBL" id="CP113865">
    <property type="protein sequence ID" value="WAM34716.1"/>
    <property type="molecule type" value="Genomic_DNA"/>
</dbReference>
<keyword evidence="2" id="KW-1185">Reference proteome</keyword>
<evidence type="ECO:0000313" key="1">
    <source>
        <dbReference type="EMBL" id="WAM34716.1"/>
    </source>
</evidence>
<gene>
    <name evidence="1" type="ORF">OTK00_000960</name>
</gene>
<dbReference type="InterPro" id="IPR007555">
    <property type="entry name" value="DUF499"/>
</dbReference>
<evidence type="ECO:0000313" key="2">
    <source>
        <dbReference type="Proteomes" id="UP001164909"/>
    </source>
</evidence>
<dbReference type="RefSeq" id="WP_045169275.1">
    <property type="nucleotide sequence ID" value="NZ_CP113865.1"/>
</dbReference>
<organism evidence="1 2">
    <name type="scientific">Caldicellulosiruptor morganii</name>
    <dbReference type="NCBI Taxonomy" id="1387555"/>
    <lineage>
        <taxon>Bacteria</taxon>
        <taxon>Bacillati</taxon>
        <taxon>Bacillota</taxon>
        <taxon>Bacillota incertae sedis</taxon>
        <taxon>Caldicellulosiruptorales</taxon>
        <taxon>Caldicellulosiruptoraceae</taxon>
        <taxon>Caldicellulosiruptor</taxon>
    </lineage>
</organism>
<sequence>MKTLFELCKPREDIFTTRSLEDVQEISDLLSEKINPEKFFEQTYITNGMKRLFDVAFKRFIGADDEQGVIVLRQAMGGGKTHNMIALGLLAKYPEIRKKVLGENYKYLYPGRIRLAVFTGRWTNSIPWVEIANQLGKQEVLNKSLKNHMFAPGDREWTELLAGDPLLILLDELPLYLEYVQSIPVGETNFGKVVSIGLSNLFNAVQKKELSNVMVVVADLQAAYEQGGKLLQSALATELDKEATRVASSIQPVDMVTNDVYCILRKRFFKEYPQDPEKDSEVEEIAKAYKEIIEEGIKKGQTTVEPERIYTEIKRTYPFHPAIMELVSRFRENVNFQQTRGLIRLMRHYIRYLYSGEEPLAQRKYLIEPYDFDLSDYNTREEIVNIKQSLENAIMHDVYSTAHITTARAIDQKYNTTLASEVAKLILLSSLSEITKSPLGLTTSELFAYMSSPNKDLSLLANIIEEFKQNSLHTRIDANDRIYLTPMENVIARMRKFKSMYTLDEAEAVLERLLYEYFSPRNLNCYQKVYQKIIALPNDISKINVDMNNVTLVISKPYDSKGSLNPVLIGFWQNQTYKNRLLFLTGTTTMYNTLLERISEYMCWENVLKELKREGVPETDSEYQRAETEQSKMRNAVFEVLKETFNKIYYPQRPPAKHSAELIPEELKYMQEGDNGGSQSTKGLDGVKALLGNNRDGEIVIQKVLLGKKYIEANDIDYFREMVELILFTRESMAWSEIVERAARDARWFWHPPEALENLKREMLSKGLWKESGGLVLRGEAAKDKTTVRVQFVSADFESGEVVLKLIPMFGDVIHYEEGDNEVTENSPVVQNINEFRTKSAKLKFLCIDSTGYHPKGEIVKYECPIMLDDNIKYSDSEGKVHIKVRTAPQATVKYTTDGTNPRYNGKVAENGDIVIPDDAKVIIVVAEKDNVFSELKHIPVKKDERGNVVVKTVELDYEKPVRLKIAGSRNKIQLYNMEEVNREIDLLRSFGGKPVKYSIDIYKDDDNYIVITNNIPKGIEADEFLRLIEKVKSEFYNNQVQNVAAVITELYFEDARNFEEWLKQKGKTLQDFKEAITQDE</sequence>
<dbReference type="Proteomes" id="UP001164909">
    <property type="component" value="Chromosome"/>
</dbReference>
<accession>A0ABY7BSJ0</accession>
<name>A0ABY7BSJ0_9FIRM</name>
<dbReference type="Pfam" id="PF04465">
    <property type="entry name" value="DUF499"/>
    <property type="match status" value="1"/>
</dbReference>
<protein>
    <submittedName>
        <fullName evidence="1">DUF499 domain-containing protein</fullName>
    </submittedName>
</protein>
<reference evidence="1" key="1">
    <citation type="submission" date="2022-12" db="EMBL/GenBank/DDBJ databases">
        <authorList>
            <person name="Bing R.G."/>
            <person name="Willard D.J."/>
            <person name="Manesh M.J.H."/>
            <person name="Laemthong T."/>
            <person name="Crosby J.R."/>
            <person name="Kelly R.M."/>
        </authorList>
    </citation>
    <scope>NUCLEOTIDE SEQUENCE</scope>
    <source>
        <strain evidence="1">DSM 8990</strain>
    </source>
</reference>